<evidence type="ECO:0000256" key="2">
    <source>
        <dbReference type="ARBA" id="ARBA00004613"/>
    </source>
</evidence>
<dbReference type="InterPro" id="IPR001611">
    <property type="entry name" value="Leu-rich_rpt"/>
</dbReference>
<dbReference type="KEGG" id="bfz:BAU07_25420"/>
<dbReference type="EMBL" id="CP016172">
    <property type="protein sequence ID" value="ANN80006.1"/>
    <property type="molecule type" value="Genomic_DNA"/>
</dbReference>
<dbReference type="SMART" id="SM00364">
    <property type="entry name" value="LRR_BAC"/>
    <property type="match status" value="10"/>
</dbReference>
<evidence type="ECO:0000256" key="7">
    <source>
        <dbReference type="ARBA" id="ARBA00022737"/>
    </source>
</evidence>
<dbReference type="InterPro" id="IPR003591">
    <property type="entry name" value="Leu-rich_rpt_typical-subtyp"/>
</dbReference>
<keyword evidence="4 11" id="KW-0964">Secreted</keyword>
<keyword evidence="9 11" id="KW-0832">Ubl conjugation</keyword>
<name>A0A193GKR6_9BORD</name>
<dbReference type="InterPro" id="IPR051071">
    <property type="entry name" value="LRR-bact_E3_ubiq_ligases"/>
</dbReference>
<organism evidence="13 14">
    <name type="scientific">Bordetella flabilis</name>
    <dbReference type="NCBI Taxonomy" id="463014"/>
    <lineage>
        <taxon>Bacteria</taxon>
        <taxon>Pseudomonadati</taxon>
        <taxon>Pseudomonadota</taxon>
        <taxon>Betaproteobacteria</taxon>
        <taxon>Burkholderiales</taxon>
        <taxon>Alcaligenaceae</taxon>
        <taxon>Bordetella</taxon>
    </lineage>
</organism>
<gene>
    <name evidence="13" type="ORF">BAU07_25420</name>
</gene>
<evidence type="ECO:0000313" key="14">
    <source>
        <dbReference type="Proteomes" id="UP000091926"/>
    </source>
</evidence>
<evidence type="ECO:0000313" key="13">
    <source>
        <dbReference type="EMBL" id="ANN80006.1"/>
    </source>
</evidence>
<dbReference type="PROSITE" id="PS52053">
    <property type="entry name" value="NEL"/>
    <property type="match status" value="1"/>
</dbReference>
<keyword evidence="7" id="KW-0677">Repeat</keyword>
<feature type="domain" description="NEL" evidence="12">
    <location>
        <begin position="1154"/>
        <end position="1452"/>
    </location>
</feature>
<accession>A0A193GKR6</accession>
<sequence length="1465" mass="159113">MALILGGNALEELGGTPALHAPRELAALGERLILEHSLHGDADIRTGLLLALANVVQQMDGQAPACGDYNELAEQLHAFLKTEFKDEFAVAQAAKELACLCMPTPRALARELSERVDPDAGLSQRFDRYIEVAADKTVELVDAWLSCIAAQHGLDLGTALVEIATARLRYYRREAQASPGAAFMYVDVDEAPAPGYIATLHASTGLRHFFLYAGDGSVLPMVSRGAGTHGAAAYEVAAHDVAVYGSGATEGIAHGNTESGGAANDSAANHAISEWLQRHAPTVFGPLDTGRRPRGHARVVLEPLAQGRCNELAQWLTPVLRSYFDKASGAARGDIQAAQPTDTPPHFIPFRRALIAMQNDDIDGALSSGGVDVVAFSIPMLCSALCQAADAGRATGPRARALGGEVAVNVRRGDLAAAAGPADLRTGISAVLQAALKAVNTTVSDCFPLPLDVGAVAEALRPCYPQLAFALQQAARRESGPSLADGWWRVPAGRSATVSGDDEIEVPTTVQAESRDGGTIALRPYGGSGRAYTRMDPDTGDAKGYVLLADRNGALFPSLPVETLQRYGIGDPRMLNAIGTRQPAANGTITLDDRTYARIADSYVEIAIEHAATAECPVWRVIGPPGVRRDTVTHRIAYNKAAGLWRRADLPGLNGGSTRGGGTSALSELRHRSSTRSIFHDLLASRIRGNASPGQVQSFRQLLEKLQANPGGKAILRAMQAQHELLGEVPEIELRSGNIPAARLSRSTWSLDPDTLNAGSIDDAVRELAAVYNNMTGVLRDVDCFAGLIASGKPELDPQLEQAWQRWLALDCGEPRRQAIDKLRLDLRTARCYGGMDKDKLRSLLSLGYIDDEASLGLDVRLPPGSFTAVPPLPDEVEVLDVSSNPIQEWSNLPRGLKVLIARKTSESVLEHLHLTPGLIKLDVSDNALHQFPASLGGLRGLKQLRANDNYLSALPALPGTIETLVLRHNRFRNIPGNLPEKLKELDLLRNQITGVQATDLPSFLESLNLSINRLSGRMDLSGTRLKSVNLSFNDGLTELPVSPPTLTSVDAEGCALETLPENLPGLERLHVPYNRIRRLPRNLPGTLRDLHLAHNRIESLPDDLDRLTRCEVSLENNPVLFRNLPSLAEGRPAPRIHFSMPGGWLPAASVSSTLAQAVAHWLGHDSAAAANWANIGGTLEGVSGDAHAAQAFRLFLDRLRATISFKNSDFRAGVREWLVELSLPERKSLRESSMQVCIGATERCEDYVARVLNDLKEVRLHDDIRLGRYDERVDEALDAMRQIFRRARLQDIAYRKIKSLQAVDDVEVYLAYEVKLREQLGLSTVVPDMRFFNVSSVDSEDLKAALKEAREAERTGFYKYLVLDDTWHTLLERKLGARYREAESRLEGLVNDGSLQERIRAEVRKKGQNPDSPQARLYNDPKLERAIWDEMRYDVLEPLTRDLLANAGVPLSADGVAGASAGLY</sequence>
<dbReference type="InterPro" id="IPR032675">
    <property type="entry name" value="LRR_dom_sf"/>
</dbReference>
<proteinExistence type="inferred from homology"/>
<dbReference type="Pfam" id="PF14496">
    <property type="entry name" value="NEL"/>
    <property type="match status" value="1"/>
</dbReference>
<evidence type="ECO:0000259" key="12">
    <source>
        <dbReference type="PROSITE" id="PS52053"/>
    </source>
</evidence>
<evidence type="ECO:0000256" key="10">
    <source>
        <dbReference type="ARBA" id="ARBA00023200"/>
    </source>
</evidence>
<evidence type="ECO:0000256" key="8">
    <source>
        <dbReference type="ARBA" id="ARBA00022786"/>
    </source>
</evidence>
<comment type="subcellular location">
    <subcellularLocation>
        <location evidence="1">Host cytoplasm</location>
    </subcellularLocation>
    <subcellularLocation>
        <location evidence="2">Secreted</location>
    </subcellularLocation>
</comment>
<evidence type="ECO:0000256" key="11">
    <source>
        <dbReference type="PROSITE-ProRule" id="PRU01398"/>
    </source>
</evidence>
<comment type="PTM">
    <text evidence="11">Ubiquitinated in the presence of host E1 ubiquitin-activating enzyme, E2 ubiquitin-conjugating enzyme and ubiquitin.</text>
</comment>
<dbReference type="PROSITE" id="PS51450">
    <property type="entry name" value="LRR"/>
    <property type="match status" value="1"/>
</dbReference>
<feature type="active site" description="Glycyl thioester intermediate" evidence="11">
    <location>
        <position position="1245"/>
    </location>
</feature>
<dbReference type="Gene3D" id="3.80.10.10">
    <property type="entry name" value="Ribonuclease Inhibitor"/>
    <property type="match status" value="1"/>
</dbReference>
<evidence type="ECO:0000256" key="9">
    <source>
        <dbReference type="ARBA" id="ARBA00022843"/>
    </source>
</evidence>
<keyword evidence="14" id="KW-1185">Reference proteome</keyword>
<dbReference type="PANTHER" id="PTHR47114:SF2">
    <property type="entry name" value="OLIGODENDROCYTE-MYELIN GLYCOPROTEIN"/>
    <property type="match status" value="1"/>
</dbReference>
<keyword evidence="5" id="KW-0433">Leucine-rich repeat</keyword>
<evidence type="ECO:0000256" key="1">
    <source>
        <dbReference type="ARBA" id="ARBA00004192"/>
    </source>
</evidence>
<dbReference type="GO" id="GO:0005576">
    <property type="term" value="C:extracellular region"/>
    <property type="evidence" value="ECO:0007669"/>
    <property type="project" value="UniProtKB-SubCell"/>
</dbReference>
<dbReference type="InterPro" id="IPR029487">
    <property type="entry name" value="NEL_dom"/>
</dbReference>
<reference evidence="13 14" key="1">
    <citation type="submission" date="2016-06" db="EMBL/GenBank/DDBJ databases">
        <title>Complete genome sequences of Bordetella bronchialis and Bordetella flabilis.</title>
        <authorList>
            <person name="LiPuma J.J."/>
            <person name="Spilker T."/>
        </authorList>
    </citation>
    <scope>NUCLEOTIDE SEQUENCE [LARGE SCALE GENOMIC DNA]</scope>
    <source>
        <strain evidence="13 14">AU10664</strain>
    </source>
</reference>
<dbReference type="Gene3D" id="1.20.1270.130">
    <property type="entry name" value="Shigella T3SS effector IpaH domain"/>
    <property type="match status" value="1"/>
</dbReference>
<keyword evidence="6 11" id="KW-0808">Transferase</keyword>
<evidence type="ECO:0000256" key="4">
    <source>
        <dbReference type="ARBA" id="ARBA00022525"/>
    </source>
</evidence>
<dbReference type="GO" id="GO:0016567">
    <property type="term" value="P:protein ubiquitination"/>
    <property type="evidence" value="ECO:0007669"/>
    <property type="project" value="InterPro"/>
</dbReference>
<comment type="similarity">
    <text evidence="3 11">Belongs to the LRR-containing bacterial E3 ligase family.</text>
</comment>
<evidence type="ECO:0000256" key="6">
    <source>
        <dbReference type="ARBA" id="ARBA00022679"/>
    </source>
</evidence>
<evidence type="ECO:0000256" key="5">
    <source>
        <dbReference type="ARBA" id="ARBA00022614"/>
    </source>
</evidence>
<dbReference type="GO" id="GO:0004842">
    <property type="term" value="F:ubiquitin-protein transferase activity"/>
    <property type="evidence" value="ECO:0007669"/>
    <property type="project" value="UniProtKB-UniRule"/>
</dbReference>
<dbReference type="PANTHER" id="PTHR47114">
    <property type="match status" value="1"/>
</dbReference>
<dbReference type="GO" id="GO:0030430">
    <property type="term" value="C:host cell cytoplasm"/>
    <property type="evidence" value="ECO:0007669"/>
    <property type="project" value="UniProtKB-SubCell"/>
</dbReference>
<protein>
    <recommendedName>
        <fullName evidence="12">NEL domain-containing protein</fullName>
    </recommendedName>
</protein>
<keyword evidence="10 11" id="KW-1035">Host cytoplasm</keyword>
<evidence type="ECO:0000256" key="3">
    <source>
        <dbReference type="ARBA" id="ARBA00009868"/>
    </source>
</evidence>
<dbReference type="Gene3D" id="1.20.58.360">
    <property type="entry name" value="Shigella T3SS effector IpaH defines"/>
    <property type="match status" value="1"/>
</dbReference>
<dbReference type="SUPFAM" id="SSF52058">
    <property type="entry name" value="L domain-like"/>
    <property type="match status" value="1"/>
</dbReference>
<dbReference type="SMART" id="SM00369">
    <property type="entry name" value="LRR_TYP"/>
    <property type="match status" value="3"/>
</dbReference>
<dbReference type="Proteomes" id="UP000091926">
    <property type="component" value="Chromosome"/>
</dbReference>
<keyword evidence="8 11" id="KW-0833">Ubl conjugation pathway</keyword>